<proteinExistence type="predicted"/>
<dbReference type="EMBL" id="LLXI01003355">
    <property type="protein sequence ID" value="PKY59091.1"/>
    <property type="molecule type" value="Genomic_DNA"/>
</dbReference>
<evidence type="ECO:0000313" key="1">
    <source>
        <dbReference type="EMBL" id="PKY59091.1"/>
    </source>
</evidence>
<dbReference type="PANTHER" id="PTHR31424">
    <property type="entry name" value="PROTEIN CBG23806"/>
    <property type="match status" value="1"/>
</dbReference>
<evidence type="ECO:0000313" key="2">
    <source>
        <dbReference type="Proteomes" id="UP000234323"/>
    </source>
</evidence>
<protein>
    <submittedName>
        <fullName evidence="1">Uncharacterized protein</fullName>
    </submittedName>
</protein>
<reference evidence="1 2" key="1">
    <citation type="submission" date="2015-10" db="EMBL/GenBank/DDBJ databases">
        <title>Genome analyses suggest a sexual origin of heterokaryosis in a supposedly ancient asexual fungus.</title>
        <authorList>
            <person name="Ropars J."/>
            <person name="Sedzielewska K."/>
            <person name="Noel J."/>
            <person name="Charron P."/>
            <person name="Farinelli L."/>
            <person name="Marton T."/>
            <person name="Kruger M."/>
            <person name="Pelin A."/>
            <person name="Brachmann A."/>
            <person name="Corradi N."/>
        </authorList>
    </citation>
    <scope>NUCLEOTIDE SEQUENCE [LARGE SCALE GENOMIC DNA]</scope>
    <source>
        <strain evidence="1 2">A4</strain>
    </source>
</reference>
<dbReference type="Proteomes" id="UP000234323">
    <property type="component" value="Unassembled WGS sequence"/>
</dbReference>
<dbReference type="VEuPathDB" id="FungiDB:FUN_014294"/>
<sequence length="581" mass="67718">MIEESTYPQSSFIKYFDNKRTFYYEIIKEGTYPLIKQLCYTKKSKHPIPHDYIIKTTFGKAKHVVECSIEYVESKPLFRIRFGVNFTSEVQSSESSTDAACKYYQELKEGSAAKISGPLLFGLKLRSVEKVRKTRSLDKIRPFSELSNATKRRKILGLSHHILNVVESEKENTFHKSDEMKLKQVIFQTCNNIYNINFGQIDKIEKEKKVKAVVKSLDRGHVSREAYRSLARIDQNIPREGNVYNVRQKINNEMKKMVPLTLVDLLQPTIFEPITEEPDITDNTIITNILESVGKGGQRRIVNILNYIVPFYIKREILIPGRSTLHIRISGDGRNVGRKVKHVMLTMALLNDIDGLQKPDNHYTLDLYPGAKTYESLKNALAPLISDLVILKERGFNQIGGHHWPVELYFSSDWKFLSICLGMKSANALHFCPWCDCSKNEINIISKKINKSMDNVKSNYNQINGHIKEPLFHMIPLHNWVVDELHIFLRITDRLWELMLSDLRRETVNEEIWKEKILLEMKRLKISFQFWYERNSNNLIHTSLMGPDKLKVLRELDITAIFQSRTRAMQIHALWDQFHDL</sequence>
<dbReference type="VEuPathDB" id="FungiDB:RhiirA1_418594"/>
<keyword evidence="2" id="KW-1185">Reference proteome</keyword>
<dbReference type="PROSITE" id="PS50096">
    <property type="entry name" value="IQ"/>
    <property type="match status" value="1"/>
</dbReference>
<dbReference type="AlphaFoldDB" id="A0A2I1HJM6"/>
<gene>
    <name evidence="1" type="ORF">RhiirA4_514335</name>
</gene>
<dbReference type="PANTHER" id="PTHR31424:SF5">
    <property type="entry name" value="APPLE DOMAIN-CONTAINING PROTEIN"/>
    <property type="match status" value="1"/>
</dbReference>
<comment type="caution">
    <text evidence="1">The sequence shown here is derived from an EMBL/GenBank/DDBJ whole genome shotgun (WGS) entry which is preliminary data.</text>
</comment>
<dbReference type="VEuPathDB" id="FungiDB:RhiirFUN_010990"/>
<accession>A0A2I1HJM6</accession>
<organism evidence="1 2">
    <name type="scientific">Rhizophagus irregularis</name>
    <dbReference type="NCBI Taxonomy" id="588596"/>
    <lineage>
        <taxon>Eukaryota</taxon>
        <taxon>Fungi</taxon>
        <taxon>Fungi incertae sedis</taxon>
        <taxon>Mucoromycota</taxon>
        <taxon>Glomeromycotina</taxon>
        <taxon>Glomeromycetes</taxon>
        <taxon>Glomerales</taxon>
        <taxon>Glomeraceae</taxon>
        <taxon>Rhizophagus</taxon>
    </lineage>
</organism>
<name>A0A2I1HJM6_9GLOM</name>